<keyword evidence="2 5" id="KW-0812">Transmembrane</keyword>
<accession>A0A2B7Y910</accession>
<evidence type="ECO:0000313" key="7">
    <source>
        <dbReference type="EMBL" id="PGH17541.1"/>
    </source>
</evidence>
<evidence type="ECO:0000259" key="6">
    <source>
        <dbReference type="Pfam" id="PF04116"/>
    </source>
</evidence>
<evidence type="ECO:0000256" key="1">
    <source>
        <dbReference type="ARBA" id="ARBA00004370"/>
    </source>
</evidence>
<dbReference type="OrthoDB" id="1658724at2759"/>
<evidence type="ECO:0000256" key="3">
    <source>
        <dbReference type="ARBA" id="ARBA00022989"/>
    </source>
</evidence>
<dbReference type="Proteomes" id="UP000223968">
    <property type="component" value="Unassembled WGS sequence"/>
</dbReference>
<dbReference type="EMBL" id="PDNB01000010">
    <property type="protein sequence ID" value="PGH17541.1"/>
    <property type="molecule type" value="Genomic_DNA"/>
</dbReference>
<name>A0A2B7Y910_9EURO</name>
<gene>
    <name evidence="7" type="ORF">AJ79_01141</name>
</gene>
<dbReference type="GO" id="GO:0005506">
    <property type="term" value="F:iron ion binding"/>
    <property type="evidence" value="ECO:0007669"/>
    <property type="project" value="InterPro"/>
</dbReference>
<sequence length="422" mass="49064">MRSTVAQSGAGAQTIIRWLTQHPLATAVPALVRMWLVRGFRGCIGSVPYRIQPYDTPHQQTAAYVIGYDAAVLVLFSPKILIYLVLLFRISASGRQHPPEKKITTPSFFLLRIAKRNTGHDFKMNSTTLFSPTPDSYWGQFDEISKFNPQLNYAERMWAAWYAYMQNDVLATGIMSFVMHEVVYFGRSLPWIIIDRMPYFNKYKIQSNKIPTVQEQWNCAKLVLLSHFTVELPQIWLFHPLAQFCGLATGVPFPSLWTMFYQICIFFVLEDTWHYWSHRAFHWGPLYRYVHKIHHQYSAPFGMAAEYASPIEVMALGFGSVGCPILWCALSGDLHILTMYIWIVLRLFQAIDAHSGYEFPWSLHHFLPIWAGADHHDVHHEKFIGNYSSSFRWWDYFLDTEYTPEAVQRWREKKAAKSGKAQ</sequence>
<dbReference type="GO" id="GO:0016020">
    <property type="term" value="C:membrane"/>
    <property type="evidence" value="ECO:0007669"/>
    <property type="project" value="UniProtKB-SubCell"/>
</dbReference>
<dbReference type="PANTHER" id="PTHR11863">
    <property type="entry name" value="STEROL DESATURASE"/>
    <property type="match status" value="1"/>
</dbReference>
<organism evidence="7 8">
    <name type="scientific">Helicocarpus griseus UAMH5409</name>
    <dbReference type="NCBI Taxonomy" id="1447875"/>
    <lineage>
        <taxon>Eukaryota</taxon>
        <taxon>Fungi</taxon>
        <taxon>Dikarya</taxon>
        <taxon>Ascomycota</taxon>
        <taxon>Pezizomycotina</taxon>
        <taxon>Eurotiomycetes</taxon>
        <taxon>Eurotiomycetidae</taxon>
        <taxon>Onygenales</taxon>
        <taxon>Ajellomycetaceae</taxon>
        <taxon>Helicocarpus</taxon>
    </lineage>
</organism>
<dbReference type="STRING" id="1447875.A0A2B7Y910"/>
<dbReference type="AlphaFoldDB" id="A0A2B7Y910"/>
<dbReference type="GO" id="GO:0016491">
    <property type="term" value="F:oxidoreductase activity"/>
    <property type="evidence" value="ECO:0007669"/>
    <property type="project" value="InterPro"/>
</dbReference>
<keyword evidence="4 5" id="KW-0472">Membrane</keyword>
<comment type="caution">
    <text evidence="7">The sequence shown here is derived from an EMBL/GenBank/DDBJ whole genome shotgun (WGS) entry which is preliminary data.</text>
</comment>
<dbReference type="InterPro" id="IPR006694">
    <property type="entry name" value="Fatty_acid_hydroxylase"/>
</dbReference>
<keyword evidence="8" id="KW-1185">Reference proteome</keyword>
<evidence type="ECO:0000256" key="4">
    <source>
        <dbReference type="ARBA" id="ARBA00023136"/>
    </source>
</evidence>
<dbReference type="GO" id="GO:0008610">
    <property type="term" value="P:lipid biosynthetic process"/>
    <property type="evidence" value="ECO:0007669"/>
    <property type="project" value="InterPro"/>
</dbReference>
<comment type="subcellular location">
    <subcellularLocation>
        <location evidence="1">Membrane</location>
    </subcellularLocation>
</comment>
<proteinExistence type="predicted"/>
<protein>
    <recommendedName>
        <fullName evidence="6">Fatty acid hydroxylase domain-containing protein</fullName>
    </recommendedName>
</protein>
<evidence type="ECO:0000313" key="8">
    <source>
        <dbReference type="Proteomes" id="UP000223968"/>
    </source>
</evidence>
<feature type="transmembrane region" description="Helical" evidence="5">
    <location>
        <begin position="62"/>
        <end position="88"/>
    </location>
</feature>
<evidence type="ECO:0000256" key="5">
    <source>
        <dbReference type="SAM" id="Phobius"/>
    </source>
</evidence>
<dbReference type="InterPro" id="IPR050307">
    <property type="entry name" value="Sterol_Desaturase_Related"/>
</dbReference>
<dbReference type="Pfam" id="PF04116">
    <property type="entry name" value="FA_hydroxylase"/>
    <property type="match status" value="1"/>
</dbReference>
<feature type="domain" description="Fatty acid hydroxylase" evidence="6">
    <location>
        <begin position="264"/>
        <end position="400"/>
    </location>
</feature>
<reference evidence="7 8" key="1">
    <citation type="submission" date="2017-10" db="EMBL/GenBank/DDBJ databases">
        <title>Comparative genomics in systemic dimorphic fungi from Ajellomycetaceae.</title>
        <authorList>
            <person name="Munoz J.F."/>
            <person name="Mcewen J.G."/>
            <person name="Clay O.K."/>
            <person name="Cuomo C.A."/>
        </authorList>
    </citation>
    <scope>NUCLEOTIDE SEQUENCE [LARGE SCALE GENOMIC DNA]</scope>
    <source>
        <strain evidence="7 8">UAMH5409</strain>
    </source>
</reference>
<keyword evidence="3 5" id="KW-1133">Transmembrane helix</keyword>
<evidence type="ECO:0000256" key="2">
    <source>
        <dbReference type="ARBA" id="ARBA00022692"/>
    </source>
</evidence>